<feature type="region of interest" description="Disordered" evidence="1">
    <location>
        <begin position="1"/>
        <end position="22"/>
    </location>
</feature>
<name>A0ABQ2XSJ5_9ACTN</name>
<keyword evidence="2" id="KW-0472">Membrane</keyword>
<feature type="transmembrane region" description="Helical" evidence="2">
    <location>
        <begin position="62"/>
        <end position="82"/>
    </location>
</feature>
<sequence length="321" mass="34495">MNPAEREELARLLPSPGEPVLPGDRLAHLEEHLIREITREAAPRSHGAPGTASARRPRRRRLTLIAVPLGTVAAVLATVVSLNTNGRAGHPATDTAAVNLLNRIATLAAAETTTPVRDDQYVYTRTQGTQLVRGEGENVFRRSDWQPVDGGRDGLARVTVLSGPHADEGTYDMTLKADPNITTYRELQALPADPDTLYQRIWDATEGRAPTHEDAALEEIGQMLPTATLLPQVNATLYRTAAKIPGVTVVDNAKDAAGRPGIGLAFGSKDRDVWVFDKRTLTYLGSDEVAVLQVGVVDKPGRTPAAPRPEASRGVGEPRAV</sequence>
<evidence type="ECO:0000256" key="1">
    <source>
        <dbReference type="SAM" id="MobiDB-lite"/>
    </source>
</evidence>
<dbReference type="NCBIfam" id="NF038083">
    <property type="entry name" value="CU044_5270_fam"/>
    <property type="match status" value="1"/>
</dbReference>
<proteinExistence type="predicted"/>
<gene>
    <name evidence="3" type="ORF">GCM10010383_73080</name>
</gene>
<evidence type="ECO:0000313" key="4">
    <source>
        <dbReference type="Proteomes" id="UP000617743"/>
    </source>
</evidence>
<feature type="region of interest" description="Disordered" evidence="1">
    <location>
        <begin position="37"/>
        <end position="59"/>
    </location>
</feature>
<feature type="region of interest" description="Disordered" evidence="1">
    <location>
        <begin position="299"/>
        <end position="321"/>
    </location>
</feature>
<evidence type="ECO:0000313" key="3">
    <source>
        <dbReference type="EMBL" id="GGX32174.1"/>
    </source>
</evidence>
<organism evidence="3 4">
    <name type="scientific">Streptomyces lomondensis</name>
    <dbReference type="NCBI Taxonomy" id="68229"/>
    <lineage>
        <taxon>Bacteria</taxon>
        <taxon>Bacillati</taxon>
        <taxon>Actinomycetota</taxon>
        <taxon>Actinomycetes</taxon>
        <taxon>Kitasatosporales</taxon>
        <taxon>Streptomycetaceae</taxon>
        <taxon>Streptomyces</taxon>
    </lineage>
</organism>
<dbReference type="InterPro" id="IPR047789">
    <property type="entry name" value="CU044_5270-like"/>
</dbReference>
<dbReference type="Proteomes" id="UP000617743">
    <property type="component" value="Unassembled WGS sequence"/>
</dbReference>
<keyword evidence="2" id="KW-1133">Transmembrane helix</keyword>
<evidence type="ECO:0008006" key="5">
    <source>
        <dbReference type="Google" id="ProtNLM"/>
    </source>
</evidence>
<keyword evidence="4" id="KW-1185">Reference proteome</keyword>
<keyword evidence="2" id="KW-0812">Transmembrane</keyword>
<comment type="caution">
    <text evidence="3">The sequence shown here is derived from an EMBL/GenBank/DDBJ whole genome shotgun (WGS) entry which is preliminary data.</text>
</comment>
<feature type="compositionally biased region" description="Basic and acidic residues" evidence="1">
    <location>
        <begin position="1"/>
        <end position="10"/>
    </location>
</feature>
<accession>A0ABQ2XSJ5</accession>
<dbReference type="EMBL" id="BMWC01000017">
    <property type="protein sequence ID" value="GGX32174.1"/>
    <property type="molecule type" value="Genomic_DNA"/>
</dbReference>
<protein>
    <recommendedName>
        <fullName evidence="5">CU044_5270 family protein</fullName>
    </recommendedName>
</protein>
<dbReference type="RefSeq" id="WP_190054582.1">
    <property type="nucleotide sequence ID" value="NZ_BMWC01000017.1"/>
</dbReference>
<reference evidence="4" key="1">
    <citation type="journal article" date="2019" name="Int. J. Syst. Evol. Microbiol.">
        <title>The Global Catalogue of Microorganisms (GCM) 10K type strain sequencing project: providing services to taxonomists for standard genome sequencing and annotation.</title>
        <authorList>
            <consortium name="The Broad Institute Genomics Platform"/>
            <consortium name="The Broad Institute Genome Sequencing Center for Infectious Disease"/>
            <person name="Wu L."/>
            <person name="Ma J."/>
        </authorList>
    </citation>
    <scope>NUCLEOTIDE SEQUENCE [LARGE SCALE GENOMIC DNA]</scope>
    <source>
        <strain evidence="4">JCM 4866</strain>
    </source>
</reference>
<evidence type="ECO:0000256" key="2">
    <source>
        <dbReference type="SAM" id="Phobius"/>
    </source>
</evidence>